<dbReference type="InterPro" id="IPR059100">
    <property type="entry name" value="TSP3_bac"/>
</dbReference>
<keyword evidence="2" id="KW-0964">Secreted</keyword>
<gene>
    <name evidence="6" type="ORF">S03H2_62584</name>
</gene>
<protein>
    <submittedName>
        <fullName evidence="6">Uncharacterized protein</fullName>
    </submittedName>
</protein>
<feature type="region of interest" description="Disordered" evidence="5">
    <location>
        <begin position="167"/>
        <end position="211"/>
    </location>
</feature>
<feature type="non-terminal residue" evidence="6">
    <location>
        <position position="1"/>
    </location>
</feature>
<evidence type="ECO:0000256" key="5">
    <source>
        <dbReference type="SAM" id="MobiDB-lite"/>
    </source>
</evidence>
<evidence type="ECO:0000256" key="2">
    <source>
        <dbReference type="ARBA" id="ARBA00022525"/>
    </source>
</evidence>
<name>X1JIV5_9ZZZZ</name>
<evidence type="ECO:0000256" key="4">
    <source>
        <dbReference type="ARBA" id="ARBA00022837"/>
    </source>
</evidence>
<keyword evidence="4" id="KW-0106">Calcium</keyword>
<reference evidence="6" key="1">
    <citation type="journal article" date="2014" name="Front. Microbiol.">
        <title>High frequency of phylogenetically diverse reductive dehalogenase-homologous genes in deep subseafloor sedimentary metagenomes.</title>
        <authorList>
            <person name="Kawai M."/>
            <person name="Futagami T."/>
            <person name="Toyoda A."/>
            <person name="Takaki Y."/>
            <person name="Nishi S."/>
            <person name="Hori S."/>
            <person name="Arai W."/>
            <person name="Tsubouchi T."/>
            <person name="Morono Y."/>
            <person name="Uchiyama I."/>
            <person name="Ito T."/>
            <person name="Fujiyama A."/>
            <person name="Inagaki F."/>
            <person name="Takami H."/>
        </authorList>
    </citation>
    <scope>NUCLEOTIDE SEQUENCE</scope>
    <source>
        <strain evidence="6">Expedition CK06-06</strain>
    </source>
</reference>
<comment type="subcellular location">
    <subcellularLocation>
        <location evidence="1">Secreted</location>
    </subcellularLocation>
</comment>
<comment type="caution">
    <text evidence="6">The sequence shown here is derived from an EMBL/GenBank/DDBJ whole genome shotgun (WGS) entry which is preliminary data.</text>
</comment>
<evidence type="ECO:0000256" key="1">
    <source>
        <dbReference type="ARBA" id="ARBA00004613"/>
    </source>
</evidence>
<organism evidence="6">
    <name type="scientific">marine sediment metagenome</name>
    <dbReference type="NCBI Taxonomy" id="412755"/>
    <lineage>
        <taxon>unclassified sequences</taxon>
        <taxon>metagenomes</taxon>
        <taxon>ecological metagenomes</taxon>
    </lineage>
</organism>
<accession>X1JIV5</accession>
<sequence>TSGSAITNTNSIWLEIEMTLTEGSTPELEDFSVDYDSPTMVNLVEFRAIGLFGKVLVKWKTASEFENAGFNLYRSQNRNADLSLHSSENQEWVKLNQTLIPGLGDSLDGKAYHFVDYDVEDGATYYYWLEEIDFNGNKRMYGPVAGHPGRDSDGDGMSDDWEIYYGLDPYQDDSQEDPDGDGLTNLEEFLAGTDPSAPNSELSTPNSGSSAELFEGLTPWTVWASEFASRSS</sequence>
<dbReference type="InterPro" id="IPR013783">
    <property type="entry name" value="Ig-like_fold"/>
</dbReference>
<feature type="compositionally biased region" description="Acidic residues" evidence="5">
    <location>
        <begin position="170"/>
        <end position="180"/>
    </location>
</feature>
<dbReference type="Gene3D" id="2.60.40.10">
    <property type="entry name" value="Immunoglobulins"/>
    <property type="match status" value="1"/>
</dbReference>
<feature type="compositionally biased region" description="Polar residues" evidence="5">
    <location>
        <begin position="196"/>
        <end position="210"/>
    </location>
</feature>
<keyword evidence="3" id="KW-0732">Signal</keyword>
<dbReference type="AlphaFoldDB" id="X1JIV5"/>
<feature type="non-terminal residue" evidence="6">
    <location>
        <position position="232"/>
    </location>
</feature>
<evidence type="ECO:0000256" key="3">
    <source>
        <dbReference type="ARBA" id="ARBA00022729"/>
    </source>
</evidence>
<evidence type="ECO:0000313" key="6">
    <source>
        <dbReference type="EMBL" id="GAH78229.1"/>
    </source>
</evidence>
<proteinExistence type="predicted"/>
<dbReference type="Pfam" id="PF18884">
    <property type="entry name" value="TSP3_bac"/>
    <property type="match status" value="2"/>
</dbReference>
<dbReference type="EMBL" id="BARU01040487">
    <property type="protein sequence ID" value="GAH78229.1"/>
    <property type="molecule type" value="Genomic_DNA"/>
</dbReference>